<comment type="caution">
    <text evidence="10">The sequence shown here is derived from an EMBL/GenBank/DDBJ whole genome shotgun (WGS) entry which is preliminary data.</text>
</comment>
<evidence type="ECO:0000256" key="4">
    <source>
        <dbReference type="ARBA" id="ARBA00023026"/>
    </source>
</evidence>
<dbReference type="PANTHER" id="PTHR33365:SF7">
    <property type="entry name" value="TAT PATHWAY SIGNAL SEQUENCE"/>
    <property type="match status" value="1"/>
</dbReference>
<reference evidence="10" key="1">
    <citation type="submission" date="2023-06" db="EMBL/GenBank/DDBJ databases">
        <title>Genome-scale phylogeny and comparative genomics of the fungal order Sordariales.</title>
        <authorList>
            <consortium name="Lawrence Berkeley National Laboratory"/>
            <person name="Hensen N."/>
            <person name="Bonometti L."/>
            <person name="Westerberg I."/>
            <person name="Brannstrom I.O."/>
            <person name="Guillou S."/>
            <person name="Cros-Aarteil S."/>
            <person name="Calhoun S."/>
            <person name="Haridas S."/>
            <person name="Kuo A."/>
            <person name="Mondo S."/>
            <person name="Pangilinan J."/>
            <person name="Riley R."/>
            <person name="LaButti K."/>
            <person name="Andreopoulos B."/>
            <person name="Lipzen A."/>
            <person name="Chen C."/>
            <person name="Yanf M."/>
            <person name="Daum C."/>
            <person name="Ng V."/>
            <person name="Clum A."/>
            <person name="Steindorff A."/>
            <person name="Ohm R."/>
            <person name="Martin F."/>
            <person name="Silar P."/>
            <person name="Natvig D."/>
            <person name="Lalanne C."/>
            <person name="Gautier V."/>
            <person name="Ament-velasquez S.L."/>
            <person name="Kruys A."/>
            <person name="Hutchinson M.I."/>
            <person name="Powell A.J."/>
            <person name="Barry K."/>
            <person name="Miller A.N."/>
            <person name="Grigoriev I.V."/>
            <person name="Debuchy R."/>
            <person name="Gladieux P."/>
            <person name="Thoren M.H."/>
            <person name="Johannesson H."/>
        </authorList>
    </citation>
    <scope>NUCLEOTIDE SEQUENCE</scope>
    <source>
        <strain evidence="10">SMH2392-1A</strain>
    </source>
</reference>
<evidence type="ECO:0000256" key="1">
    <source>
        <dbReference type="ARBA" id="ARBA00004167"/>
    </source>
</evidence>
<comment type="subcellular location">
    <subcellularLocation>
        <location evidence="1">Membrane</location>
        <topology evidence="1">Single-pass membrane protein</topology>
    </subcellularLocation>
</comment>
<dbReference type="RefSeq" id="XP_060295358.1">
    <property type="nucleotide sequence ID" value="XM_060442416.1"/>
</dbReference>
<dbReference type="GO" id="GO:0016020">
    <property type="term" value="C:membrane"/>
    <property type="evidence" value="ECO:0007669"/>
    <property type="project" value="UniProtKB-SubCell"/>
</dbReference>
<dbReference type="GeneID" id="85325686"/>
<keyword evidence="5 9" id="KW-0472">Membrane</keyword>
<keyword evidence="3 9" id="KW-1133">Transmembrane helix</keyword>
<dbReference type="Proteomes" id="UP001172101">
    <property type="component" value="Unassembled WGS sequence"/>
</dbReference>
<keyword evidence="6" id="KW-0325">Glycoprotein</keyword>
<evidence type="ECO:0008006" key="12">
    <source>
        <dbReference type="Google" id="ProtNLM"/>
    </source>
</evidence>
<name>A0AA40DUV1_9PEZI</name>
<proteinExistence type="inferred from homology"/>
<feature type="region of interest" description="Disordered" evidence="8">
    <location>
        <begin position="63"/>
        <end position="96"/>
    </location>
</feature>
<evidence type="ECO:0000256" key="3">
    <source>
        <dbReference type="ARBA" id="ARBA00022989"/>
    </source>
</evidence>
<gene>
    <name evidence="10" type="ORF">B0T26DRAFT_719346</name>
</gene>
<keyword evidence="11" id="KW-1185">Reference proteome</keyword>
<dbReference type="GO" id="GO:0043386">
    <property type="term" value="P:mycotoxin biosynthetic process"/>
    <property type="evidence" value="ECO:0007669"/>
    <property type="project" value="InterPro"/>
</dbReference>
<dbReference type="PANTHER" id="PTHR33365">
    <property type="entry name" value="YALI0B05434P"/>
    <property type="match status" value="1"/>
</dbReference>
<organism evidence="10 11">
    <name type="scientific">Lasiosphaeria miniovina</name>
    <dbReference type="NCBI Taxonomy" id="1954250"/>
    <lineage>
        <taxon>Eukaryota</taxon>
        <taxon>Fungi</taxon>
        <taxon>Dikarya</taxon>
        <taxon>Ascomycota</taxon>
        <taxon>Pezizomycotina</taxon>
        <taxon>Sordariomycetes</taxon>
        <taxon>Sordariomycetidae</taxon>
        <taxon>Sordariales</taxon>
        <taxon>Lasiosphaeriaceae</taxon>
        <taxon>Lasiosphaeria</taxon>
    </lineage>
</organism>
<dbReference type="AlphaFoldDB" id="A0AA40DUV1"/>
<dbReference type="EMBL" id="JAUIRO010000005">
    <property type="protein sequence ID" value="KAK0714036.1"/>
    <property type="molecule type" value="Genomic_DNA"/>
</dbReference>
<dbReference type="Pfam" id="PF11807">
    <property type="entry name" value="UstYa"/>
    <property type="match status" value="1"/>
</dbReference>
<evidence type="ECO:0000256" key="6">
    <source>
        <dbReference type="ARBA" id="ARBA00023180"/>
    </source>
</evidence>
<feature type="transmembrane region" description="Helical" evidence="9">
    <location>
        <begin position="115"/>
        <end position="136"/>
    </location>
</feature>
<evidence type="ECO:0000256" key="5">
    <source>
        <dbReference type="ARBA" id="ARBA00023136"/>
    </source>
</evidence>
<evidence type="ECO:0000313" key="11">
    <source>
        <dbReference type="Proteomes" id="UP001172101"/>
    </source>
</evidence>
<feature type="compositionally biased region" description="Basic and acidic residues" evidence="8">
    <location>
        <begin position="70"/>
        <end position="93"/>
    </location>
</feature>
<accession>A0AA40DUV1</accession>
<keyword evidence="4" id="KW-0843">Virulence</keyword>
<evidence type="ECO:0000256" key="8">
    <source>
        <dbReference type="SAM" id="MobiDB-lite"/>
    </source>
</evidence>
<evidence type="ECO:0000256" key="2">
    <source>
        <dbReference type="ARBA" id="ARBA00022692"/>
    </source>
</evidence>
<sequence length="338" mass="37954">MLFPTGTRARTGTPGTPLRLFLGGSMSGSDWVRFVFDLYVTSGLPLASCCVLALQPTDSEKLSMPATSMHRADEKSEYSRLHSQDESRDSRDELVDDDVAETPRSPMLRTRWHQAVFVLLLLSLSANFILTAIVAFKTRTPACLVAMPGVKIPYTPAPVKWANKKLDPDHRFMGQPRLEMDQAWHEILEGTLIRFSDEELALANHSTSVKFADGPGSVGGLGVSHSLHCLKRMKQYLHKDYYYGQEEQDWDELFAHVDHCLESIRQYIVCKADVNVFTLVWTAHSRTKPSTHVPQQHACVDWEPLQEWMIARAARGDQMVGPPDSLYENGVVGEPTVD</sequence>
<keyword evidence="2 9" id="KW-0812">Transmembrane</keyword>
<comment type="similarity">
    <text evidence="7">Belongs to the ustYa family.</text>
</comment>
<evidence type="ECO:0000313" key="10">
    <source>
        <dbReference type="EMBL" id="KAK0714036.1"/>
    </source>
</evidence>
<dbReference type="InterPro" id="IPR021765">
    <property type="entry name" value="UstYa-like"/>
</dbReference>
<evidence type="ECO:0000256" key="7">
    <source>
        <dbReference type="ARBA" id="ARBA00035112"/>
    </source>
</evidence>
<evidence type="ECO:0000256" key="9">
    <source>
        <dbReference type="SAM" id="Phobius"/>
    </source>
</evidence>
<protein>
    <recommendedName>
        <fullName evidence="12">Tat pathway signal sequence</fullName>
    </recommendedName>
</protein>